<dbReference type="EMBL" id="MRCU01000015">
    <property type="protein sequence ID" value="RKK07807.1"/>
    <property type="molecule type" value="Genomic_DNA"/>
</dbReference>
<evidence type="ECO:0000313" key="2">
    <source>
        <dbReference type="Proteomes" id="UP000270866"/>
    </source>
</evidence>
<gene>
    <name evidence="1" type="ORF">BFJ65_g17283</name>
</gene>
<dbReference type="AlphaFoldDB" id="A0A3L6MV41"/>
<name>A0A3L6MV41_FUSOX</name>
<evidence type="ECO:0000313" key="1">
    <source>
        <dbReference type="EMBL" id="RKK07807.1"/>
    </source>
</evidence>
<sequence length="31" mass="3180">MSNEPSNAIGLVLALAFDDSLNLGDLGGDLF</sequence>
<dbReference type="Proteomes" id="UP000270866">
    <property type="component" value="Unassembled WGS sequence"/>
</dbReference>
<organism evidence="1 2">
    <name type="scientific">Fusarium oxysporum f. sp. cepae</name>
    <dbReference type="NCBI Taxonomy" id="396571"/>
    <lineage>
        <taxon>Eukaryota</taxon>
        <taxon>Fungi</taxon>
        <taxon>Dikarya</taxon>
        <taxon>Ascomycota</taxon>
        <taxon>Pezizomycotina</taxon>
        <taxon>Sordariomycetes</taxon>
        <taxon>Hypocreomycetidae</taxon>
        <taxon>Hypocreales</taxon>
        <taxon>Nectriaceae</taxon>
        <taxon>Fusarium</taxon>
        <taxon>Fusarium oxysporum species complex</taxon>
    </lineage>
</organism>
<reference evidence="1 2" key="1">
    <citation type="journal article" date="2018" name="Sci. Rep.">
        <title>Characterisation of pathogen-specific regions and novel effector candidates in Fusarium oxysporum f. sp. cepae.</title>
        <authorList>
            <person name="Armitage A.D."/>
            <person name="Taylor A."/>
            <person name="Sobczyk M.K."/>
            <person name="Baxter L."/>
            <person name="Greenfield B.P."/>
            <person name="Bates H.J."/>
            <person name="Wilson F."/>
            <person name="Jackson A.C."/>
            <person name="Ott S."/>
            <person name="Harrison R.J."/>
            <person name="Clarkson J.P."/>
        </authorList>
    </citation>
    <scope>NUCLEOTIDE SEQUENCE [LARGE SCALE GENOMIC DNA]</scope>
    <source>
        <strain evidence="1 2">FoC_Fus2</strain>
    </source>
</reference>
<comment type="caution">
    <text evidence="1">The sequence shown here is derived from an EMBL/GenBank/DDBJ whole genome shotgun (WGS) entry which is preliminary data.</text>
</comment>
<accession>A0A3L6MV41</accession>
<protein>
    <submittedName>
        <fullName evidence="1">Uncharacterized protein</fullName>
    </submittedName>
</protein>
<proteinExistence type="predicted"/>